<comment type="subcellular location">
    <subcellularLocation>
        <location evidence="1">Cell membrane</location>
        <topology evidence="1">Multi-pass membrane protein</topology>
    </subcellularLocation>
</comment>
<keyword evidence="5 7" id="KW-1133">Transmembrane helix</keyword>
<comment type="similarity">
    <text evidence="2">Belongs to the ABC-4 integral membrane protein family. LolC/E subfamily.</text>
</comment>
<gene>
    <name evidence="10" type="ORF">FQV32_01700</name>
</gene>
<evidence type="ECO:0000256" key="4">
    <source>
        <dbReference type="ARBA" id="ARBA00022692"/>
    </source>
</evidence>
<dbReference type="EMBL" id="CP042426">
    <property type="protein sequence ID" value="QFQ32123.1"/>
    <property type="molecule type" value="Genomic_DNA"/>
</dbReference>
<evidence type="ECO:0000256" key="5">
    <source>
        <dbReference type="ARBA" id="ARBA00022989"/>
    </source>
</evidence>
<dbReference type="PANTHER" id="PTHR30489">
    <property type="entry name" value="LIPOPROTEIN-RELEASING SYSTEM TRANSMEMBRANE PROTEIN LOLE"/>
    <property type="match status" value="1"/>
</dbReference>
<evidence type="ECO:0000313" key="11">
    <source>
        <dbReference type="Proteomes" id="UP000326914"/>
    </source>
</evidence>
<accession>A0A5J6ZDI0</accession>
<evidence type="ECO:0000256" key="3">
    <source>
        <dbReference type="ARBA" id="ARBA00022475"/>
    </source>
</evidence>
<feature type="domain" description="ABC3 transporter permease C-terminal" evidence="8">
    <location>
        <begin position="269"/>
        <end position="392"/>
    </location>
</feature>
<keyword evidence="6 7" id="KW-0472">Membrane</keyword>
<dbReference type="OrthoDB" id="9808461at2"/>
<keyword evidence="3" id="KW-1003">Cell membrane</keyword>
<dbReference type="InterPro" id="IPR025857">
    <property type="entry name" value="MacB_PCD"/>
</dbReference>
<dbReference type="AlphaFoldDB" id="A0A5J6ZDI0"/>
<dbReference type="Pfam" id="PF12704">
    <property type="entry name" value="MacB_PCD"/>
    <property type="match status" value="1"/>
</dbReference>
<protein>
    <submittedName>
        <fullName evidence="10">FtsX-like permease family protein</fullName>
    </submittedName>
</protein>
<proteinExistence type="inferred from homology"/>
<dbReference type="Pfam" id="PF02687">
    <property type="entry name" value="FtsX"/>
    <property type="match status" value="1"/>
</dbReference>
<evidence type="ECO:0000256" key="7">
    <source>
        <dbReference type="SAM" id="Phobius"/>
    </source>
</evidence>
<dbReference type="GO" id="GO:0044874">
    <property type="term" value="P:lipoprotein localization to outer membrane"/>
    <property type="evidence" value="ECO:0007669"/>
    <property type="project" value="TreeGrafter"/>
</dbReference>
<sequence length="399" mass="46182">MYKPIYIFIGFRYFWNSHLTNFKKIITILSIIGVSIGTASIIITMSLSNGFQSEFKKNILSFIPHLIITNNSYYINESKFPKNILKLKNIQKVSGFISNKVLVQSKKNITIGEIITFKEENYNTFKTYNIKNYLYTLNSKEKNIILGKKLAEKLNVNINDSIKLIILPNNKKNFLKKKINAQLFKITGLFNTKNDIDSYQMLINTEIALNFLNYDKNYVTGWRVWLRDPFSFNINTFKIKKNNLIFLDWKKQQGEFFKAIQIEKYIMFLFFILILLIVGINIVITLTVNIIEKQNIIAILQTQGLCRKKIMLIFVTLGASTTIIGNFLGTLISFILIFQGKIINFLINTLFSNVSVPIKIFPIQTLIVNIVFTLISILSTLYPIWSITKSTPSKILSYE</sequence>
<feature type="transmembrane region" description="Helical" evidence="7">
    <location>
        <begin position="360"/>
        <end position="385"/>
    </location>
</feature>
<feature type="domain" description="MacB-like periplasmic core" evidence="9">
    <location>
        <begin position="27"/>
        <end position="227"/>
    </location>
</feature>
<name>A0A5J6ZDI0_9GAMM</name>
<reference evidence="10 11" key="1">
    <citation type="submission" date="2019-07" db="EMBL/GenBank/DDBJ databases">
        <title>Buchnera limit thermal tolerance of host aphids.</title>
        <authorList>
            <person name="Zhang B."/>
            <person name="Moran N."/>
        </authorList>
    </citation>
    <scope>NUCLEOTIDE SEQUENCE [LARGE SCALE GENOMIC DNA]</scope>
    <source>
        <strain evidence="10 11">Ago-UT1</strain>
    </source>
</reference>
<evidence type="ECO:0000256" key="2">
    <source>
        <dbReference type="ARBA" id="ARBA00005236"/>
    </source>
</evidence>
<keyword evidence="4 7" id="KW-0812">Transmembrane</keyword>
<evidence type="ECO:0000313" key="10">
    <source>
        <dbReference type="EMBL" id="QFQ32123.1"/>
    </source>
</evidence>
<feature type="transmembrane region" description="Helical" evidence="7">
    <location>
        <begin position="312"/>
        <end position="340"/>
    </location>
</feature>
<evidence type="ECO:0000256" key="6">
    <source>
        <dbReference type="ARBA" id="ARBA00023136"/>
    </source>
</evidence>
<feature type="transmembrane region" description="Helical" evidence="7">
    <location>
        <begin position="265"/>
        <end position="291"/>
    </location>
</feature>
<evidence type="ECO:0000259" key="8">
    <source>
        <dbReference type="Pfam" id="PF02687"/>
    </source>
</evidence>
<dbReference type="Proteomes" id="UP000326914">
    <property type="component" value="Chromosome"/>
</dbReference>
<feature type="transmembrane region" description="Helical" evidence="7">
    <location>
        <begin position="25"/>
        <end position="47"/>
    </location>
</feature>
<dbReference type="InterPro" id="IPR051447">
    <property type="entry name" value="Lipoprotein-release_system"/>
</dbReference>
<dbReference type="InterPro" id="IPR003838">
    <property type="entry name" value="ABC3_permease_C"/>
</dbReference>
<dbReference type="RefSeq" id="WP_158346350.1">
    <property type="nucleotide sequence ID" value="NZ_CP042426.1"/>
</dbReference>
<dbReference type="GO" id="GO:0098797">
    <property type="term" value="C:plasma membrane protein complex"/>
    <property type="evidence" value="ECO:0007669"/>
    <property type="project" value="TreeGrafter"/>
</dbReference>
<evidence type="ECO:0000256" key="1">
    <source>
        <dbReference type="ARBA" id="ARBA00004651"/>
    </source>
</evidence>
<organism evidence="10 11">
    <name type="scientific">Buchnera aphidicola</name>
    <name type="common">Aphis gossypii</name>
    <dbReference type="NCBI Taxonomy" id="98785"/>
    <lineage>
        <taxon>Bacteria</taxon>
        <taxon>Pseudomonadati</taxon>
        <taxon>Pseudomonadota</taxon>
        <taxon>Gammaproteobacteria</taxon>
        <taxon>Enterobacterales</taxon>
        <taxon>Erwiniaceae</taxon>
        <taxon>Buchnera</taxon>
    </lineage>
</organism>
<dbReference type="PANTHER" id="PTHR30489:SF0">
    <property type="entry name" value="LIPOPROTEIN-RELEASING SYSTEM TRANSMEMBRANE PROTEIN LOLE"/>
    <property type="match status" value="1"/>
</dbReference>
<evidence type="ECO:0000259" key="9">
    <source>
        <dbReference type="Pfam" id="PF12704"/>
    </source>
</evidence>